<organism evidence="2">
    <name type="scientific">Fagus sylvatica</name>
    <name type="common">Beechnut</name>
    <dbReference type="NCBI Taxonomy" id="28930"/>
    <lineage>
        <taxon>Eukaryota</taxon>
        <taxon>Viridiplantae</taxon>
        <taxon>Streptophyta</taxon>
        <taxon>Embryophyta</taxon>
        <taxon>Tracheophyta</taxon>
        <taxon>Spermatophyta</taxon>
        <taxon>Magnoliopsida</taxon>
        <taxon>eudicotyledons</taxon>
        <taxon>Gunneridae</taxon>
        <taxon>Pentapetalae</taxon>
        <taxon>rosids</taxon>
        <taxon>fabids</taxon>
        <taxon>Fagales</taxon>
        <taxon>Fagaceae</taxon>
        <taxon>Fagus</taxon>
    </lineage>
</organism>
<feature type="region of interest" description="Disordered" evidence="1">
    <location>
        <begin position="1"/>
        <end position="26"/>
    </location>
</feature>
<gene>
    <name evidence="2" type="ORF">FSB_LOCUS46595</name>
</gene>
<evidence type="ECO:0000313" key="2">
    <source>
        <dbReference type="EMBL" id="SPD18713.1"/>
    </source>
</evidence>
<feature type="compositionally biased region" description="Acidic residues" evidence="1">
    <location>
        <begin position="127"/>
        <end position="145"/>
    </location>
</feature>
<protein>
    <submittedName>
        <fullName evidence="2">Uncharacterized protein</fullName>
    </submittedName>
</protein>
<feature type="region of interest" description="Disordered" evidence="1">
    <location>
        <begin position="127"/>
        <end position="161"/>
    </location>
</feature>
<dbReference type="EMBL" id="OIVN01004670">
    <property type="protein sequence ID" value="SPD18713.1"/>
    <property type="molecule type" value="Genomic_DNA"/>
</dbReference>
<name>A0A2N9I3W9_FAGSY</name>
<proteinExistence type="predicted"/>
<dbReference type="AlphaFoldDB" id="A0A2N9I3W9"/>
<sequence>MAPKKSFGEGSKKRQKSRAQEEEHATMDNVFCPSEDLVKLDLAFTLLGTWTHVSKRRIAALPYGLHITSILEKFEINLSGERETRKVLPSDVYGTTTMKQMRYILRENIWVKKGGIVEEEIDEEAQLEGDGAQGDEEAMHEDEEPPTVPSMAPSSSHANDDNFQLMFGHMDSMAISMENLTNLVTNRF</sequence>
<accession>A0A2N9I3W9</accession>
<evidence type="ECO:0000256" key="1">
    <source>
        <dbReference type="SAM" id="MobiDB-lite"/>
    </source>
</evidence>
<reference evidence="2" key="1">
    <citation type="submission" date="2018-02" db="EMBL/GenBank/DDBJ databases">
        <authorList>
            <person name="Cohen D.B."/>
            <person name="Kent A.D."/>
        </authorList>
    </citation>
    <scope>NUCLEOTIDE SEQUENCE</scope>
</reference>